<dbReference type="AlphaFoldDB" id="A0A3E4NE28"/>
<keyword evidence="1" id="KW-0732">Signal</keyword>
<protein>
    <submittedName>
        <fullName evidence="2">Uncharacterized protein</fullName>
    </submittedName>
</protein>
<dbReference type="Proteomes" id="UP000261210">
    <property type="component" value="Unassembled WGS sequence"/>
</dbReference>
<proteinExistence type="predicted"/>
<comment type="caution">
    <text evidence="2">The sequence shown here is derived from an EMBL/GenBank/DDBJ whole genome shotgun (WGS) entry which is preliminary data.</text>
</comment>
<dbReference type="EMBL" id="QSQU01000016">
    <property type="protein sequence ID" value="RGK61813.1"/>
    <property type="molecule type" value="Genomic_DNA"/>
</dbReference>
<reference evidence="2 3" key="1">
    <citation type="submission" date="2018-08" db="EMBL/GenBank/DDBJ databases">
        <title>A genome reference for cultivated species of the human gut microbiota.</title>
        <authorList>
            <person name="Zou Y."/>
            <person name="Xue W."/>
            <person name="Luo G."/>
        </authorList>
    </citation>
    <scope>NUCLEOTIDE SEQUENCE [LARGE SCALE GENOMIC DNA]</scope>
    <source>
        <strain evidence="2 3">TF10-34</strain>
    </source>
</reference>
<dbReference type="PROSITE" id="PS51257">
    <property type="entry name" value="PROKAR_LIPOPROTEIN"/>
    <property type="match status" value="1"/>
</dbReference>
<feature type="signal peptide" evidence="1">
    <location>
        <begin position="1"/>
        <end position="20"/>
    </location>
</feature>
<evidence type="ECO:0000313" key="2">
    <source>
        <dbReference type="EMBL" id="RGK61813.1"/>
    </source>
</evidence>
<name>A0A3E4NE28_9BACE</name>
<gene>
    <name evidence="2" type="ORF">DXD03_12435</name>
</gene>
<feature type="chain" id="PRO_5017774943" evidence="1">
    <location>
        <begin position="21"/>
        <end position="172"/>
    </location>
</feature>
<accession>A0A3E4NE28</accession>
<organism evidence="2 3">
    <name type="scientific">Bacteroides xylanisolvens</name>
    <dbReference type="NCBI Taxonomy" id="371601"/>
    <lineage>
        <taxon>Bacteria</taxon>
        <taxon>Pseudomonadati</taxon>
        <taxon>Bacteroidota</taxon>
        <taxon>Bacteroidia</taxon>
        <taxon>Bacteroidales</taxon>
        <taxon>Bacteroidaceae</taxon>
        <taxon>Bacteroides</taxon>
    </lineage>
</organism>
<evidence type="ECO:0000313" key="3">
    <source>
        <dbReference type="Proteomes" id="UP000261210"/>
    </source>
</evidence>
<evidence type="ECO:0000256" key="1">
    <source>
        <dbReference type="SAM" id="SignalP"/>
    </source>
</evidence>
<sequence length="172" mass="19271">MKKILLKYLNLFALSGLLLAFVGCSDDNDSVTPGPGVEEVPSIGTYSFRGVANNIVSGVASVDGDYLTCVLSPEKMEEGKADTYFVFSLHLYWEGQVVDASSLYHNDQYVFIYEDPIYYYSQYKKVTGTFYVQRNSETNVTVKLNLRLHDGVRFKTEVTADLMKPSGEEPSE</sequence>
<dbReference type="RefSeq" id="WP_117684049.1">
    <property type="nucleotide sequence ID" value="NZ_JADNHC010000001.1"/>
</dbReference>